<evidence type="ECO:0000313" key="1">
    <source>
        <dbReference type="EMBL" id="GAA0451537.1"/>
    </source>
</evidence>
<keyword evidence="2" id="KW-1185">Reference proteome</keyword>
<reference evidence="1 2" key="1">
    <citation type="journal article" date="2019" name="Int. J. Syst. Evol. Microbiol.">
        <title>The Global Catalogue of Microorganisms (GCM) 10K type strain sequencing project: providing services to taxonomists for standard genome sequencing and annotation.</title>
        <authorList>
            <consortium name="The Broad Institute Genomics Platform"/>
            <consortium name="The Broad Institute Genome Sequencing Center for Infectious Disease"/>
            <person name="Wu L."/>
            <person name="Ma J."/>
        </authorList>
    </citation>
    <scope>NUCLEOTIDE SEQUENCE [LARGE SCALE GENOMIC DNA]</scope>
    <source>
        <strain evidence="1 2">JCM 4805</strain>
    </source>
</reference>
<dbReference type="EMBL" id="BAAABY010000009">
    <property type="protein sequence ID" value="GAA0451537.1"/>
    <property type="molecule type" value="Genomic_DNA"/>
</dbReference>
<evidence type="ECO:0000313" key="2">
    <source>
        <dbReference type="Proteomes" id="UP001500909"/>
    </source>
</evidence>
<dbReference type="Proteomes" id="UP001500909">
    <property type="component" value="Unassembled WGS sequence"/>
</dbReference>
<organism evidence="1 2">
    <name type="scientific">Streptomyces olivaceiscleroticus</name>
    <dbReference type="NCBI Taxonomy" id="68245"/>
    <lineage>
        <taxon>Bacteria</taxon>
        <taxon>Bacillati</taxon>
        <taxon>Actinomycetota</taxon>
        <taxon>Actinomycetes</taxon>
        <taxon>Kitasatosporales</taxon>
        <taxon>Streptomycetaceae</taxon>
        <taxon>Streptomyces</taxon>
    </lineage>
</organism>
<accession>A0ABN0ZLL0</accession>
<sequence>MLLRGQLAEHRLTAADAVRAAADRLFTRIVAETYDPETLADWGLPMVDPHPSESPHLVSEVVLRRDPPPPPAGVNATKVMANTFELREEVEAFVDLARIDVNSHWRWWHRPLSLLPPRKRWQLTR</sequence>
<protein>
    <submittedName>
        <fullName evidence="1">Uncharacterized protein</fullName>
    </submittedName>
</protein>
<gene>
    <name evidence="1" type="ORF">GCM10010361_14530</name>
</gene>
<proteinExistence type="predicted"/>
<name>A0ABN0ZLL0_9ACTN</name>
<comment type="caution">
    <text evidence="1">The sequence shown here is derived from an EMBL/GenBank/DDBJ whole genome shotgun (WGS) entry which is preliminary data.</text>
</comment>